<reference evidence="2" key="1">
    <citation type="journal article" date="2023" name="Mol. Ecol. Resour.">
        <title>Chromosome-level genome assembly of a triploid poplar Populus alba 'Berolinensis'.</title>
        <authorList>
            <person name="Chen S."/>
            <person name="Yu Y."/>
            <person name="Wang X."/>
            <person name="Wang S."/>
            <person name="Zhang T."/>
            <person name="Zhou Y."/>
            <person name="He R."/>
            <person name="Meng N."/>
            <person name="Wang Y."/>
            <person name="Liu W."/>
            <person name="Liu Z."/>
            <person name="Liu J."/>
            <person name="Guo Q."/>
            <person name="Huang H."/>
            <person name="Sederoff R.R."/>
            <person name="Wang G."/>
            <person name="Qu G."/>
            <person name="Chen S."/>
        </authorList>
    </citation>
    <scope>NUCLEOTIDE SEQUENCE</scope>
    <source>
        <strain evidence="2">SC-2020</strain>
    </source>
</reference>
<sequence length="27" mass="2806">MAPGITATQTRALGLSNQILEGPIKKP</sequence>
<evidence type="ECO:0000313" key="2">
    <source>
        <dbReference type="EMBL" id="KAJ6999181.1"/>
    </source>
</evidence>
<keyword evidence="4" id="KW-1185">Reference proteome</keyword>
<accession>A0AAD6W578</accession>
<dbReference type="AlphaFoldDB" id="A0AAD6W578"/>
<evidence type="ECO:0000313" key="4">
    <source>
        <dbReference type="Proteomes" id="UP001164929"/>
    </source>
</evidence>
<organism evidence="2 4">
    <name type="scientific">Populus alba x Populus x berolinensis</name>
    <dbReference type="NCBI Taxonomy" id="444605"/>
    <lineage>
        <taxon>Eukaryota</taxon>
        <taxon>Viridiplantae</taxon>
        <taxon>Streptophyta</taxon>
        <taxon>Embryophyta</taxon>
        <taxon>Tracheophyta</taxon>
        <taxon>Spermatophyta</taxon>
        <taxon>Magnoliopsida</taxon>
        <taxon>eudicotyledons</taxon>
        <taxon>Gunneridae</taxon>
        <taxon>Pentapetalae</taxon>
        <taxon>rosids</taxon>
        <taxon>fabids</taxon>
        <taxon>Malpighiales</taxon>
        <taxon>Salicaceae</taxon>
        <taxon>Saliceae</taxon>
        <taxon>Populus</taxon>
    </lineage>
</organism>
<evidence type="ECO:0000313" key="1">
    <source>
        <dbReference type="EMBL" id="KAJ6999172.1"/>
    </source>
</evidence>
<protein>
    <submittedName>
        <fullName evidence="2">Uncharacterized protein</fullName>
    </submittedName>
</protein>
<evidence type="ECO:0000313" key="3">
    <source>
        <dbReference type="EMBL" id="KAJ6999210.1"/>
    </source>
</evidence>
<dbReference type="EMBL" id="JAQIZT010000005">
    <property type="protein sequence ID" value="KAJ6999181.1"/>
    <property type="molecule type" value="Genomic_DNA"/>
</dbReference>
<dbReference type="Proteomes" id="UP001164929">
    <property type="component" value="Chromosome 5"/>
</dbReference>
<dbReference type="EMBL" id="JAQIZT010000005">
    <property type="protein sequence ID" value="KAJ6999172.1"/>
    <property type="molecule type" value="Genomic_DNA"/>
</dbReference>
<gene>
    <name evidence="1" type="ORF">NC653_015110</name>
    <name evidence="2" type="ORF">NC653_015119</name>
    <name evidence="3" type="ORF">NC653_015142</name>
</gene>
<name>A0AAD6W578_9ROSI</name>
<proteinExistence type="predicted"/>
<comment type="caution">
    <text evidence="2">The sequence shown here is derived from an EMBL/GenBank/DDBJ whole genome shotgun (WGS) entry which is preliminary data.</text>
</comment>
<dbReference type="EMBL" id="JAQIZT010000005">
    <property type="protein sequence ID" value="KAJ6999210.1"/>
    <property type="molecule type" value="Genomic_DNA"/>
</dbReference>